<sequence length="160" mass="17316">MIVTSSGISESIAEDARASLDAQVAQLQAEGKLEPGKSSHEQLTWTPATLAAAQEFLKIVDLTPLKSLVVDAKREDIQWGMPIIYSNVLRDPLKYDKSGPKEGIIGILALGTVQLPEYGDSREVEIESGSAAFFLESDSVVYRSCGGSRGILFYISIKKP</sequence>
<keyword evidence="2" id="KW-1185">Reference proteome</keyword>
<accession>A0A8H7SXP4</accession>
<dbReference type="AlphaFoldDB" id="A0A8H7SXP4"/>
<evidence type="ECO:0000313" key="1">
    <source>
        <dbReference type="EMBL" id="KAG4410715.1"/>
    </source>
</evidence>
<proteinExistence type="predicted"/>
<comment type="caution">
    <text evidence="1">The sequence shown here is derived from an EMBL/GenBank/DDBJ whole genome shotgun (WGS) entry which is preliminary data.</text>
</comment>
<evidence type="ECO:0000313" key="2">
    <source>
        <dbReference type="Proteomes" id="UP000664132"/>
    </source>
</evidence>
<dbReference type="OrthoDB" id="3436111at2759"/>
<organism evidence="1 2">
    <name type="scientific">Cadophora malorum</name>
    <dbReference type="NCBI Taxonomy" id="108018"/>
    <lineage>
        <taxon>Eukaryota</taxon>
        <taxon>Fungi</taxon>
        <taxon>Dikarya</taxon>
        <taxon>Ascomycota</taxon>
        <taxon>Pezizomycotina</taxon>
        <taxon>Leotiomycetes</taxon>
        <taxon>Helotiales</taxon>
        <taxon>Ploettnerulaceae</taxon>
        <taxon>Cadophora</taxon>
    </lineage>
</organism>
<dbReference type="Proteomes" id="UP000664132">
    <property type="component" value="Unassembled WGS sequence"/>
</dbReference>
<gene>
    <name evidence="1" type="ORF">IFR04_016149</name>
</gene>
<protein>
    <submittedName>
        <fullName evidence="1">Uncharacterized protein</fullName>
    </submittedName>
</protein>
<reference evidence="1" key="1">
    <citation type="submission" date="2021-02" db="EMBL/GenBank/DDBJ databases">
        <title>Genome sequence Cadophora malorum strain M34.</title>
        <authorList>
            <person name="Stefanovic E."/>
            <person name="Vu D."/>
            <person name="Scully C."/>
            <person name="Dijksterhuis J."/>
            <person name="Roader J."/>
            <person name="Houbraken J."/>
        </authorList>
    </citation>
    <scope>NUCLEOTIDE SEQUENCE</scope>
    <source>
        <strain evidence="1">M34</strain>
    </source>
</reference>
<dbReference type="EMBL" id="JAFJYH010000608">
    <property type="protein sequence ID" value="KAG4410715.1"/>
    <property type="molecule type" value="Genomic_DNA"/>
</dbReference>
<name>A0A8H7SXP4_9HELO</name>